<evidence type="ECO:0000313" key="2">
    <source>
        <dbReference type="EMBL" id="PAV08043.1"/>
    </source>
</evidence>
<evidence type="ECO:0000313" key="3">
    <source>
        <dbReference type="EMBL" id="PWL08775.1"/>
    </source>
</evidence>
<dbReference type="Proteomes" id="UP000217528">
    <property type="component" value="Unassembled WGS sequence"/>
</dbReference>
<dbReference type="PANTHER" id="PTHR35337">
    <property type="entry name" value="SLR1478 PROTEIN"/>
    <property type="match status" value="1"/>
</dbReference>
<dbReference type="Pfam" id="PF01944">
    <property type="entry name" value="SpoIIM"/>
    <property type="match status" value="1"/>
</dbReference>
<evidence type="ECO:0000313" key="5">
    <source>
        <dbReference type="Proteomes" id="UP000246004"/>
    </source>
</evidence>
<keyword evidence="1" id="KW-1133">Transmembrane helix</keyword>
<evidence type="ECO:0008006" key="6">
    <source>
        <dbReference type="Google" id="ProtNLM"/>
    </source>
</evidence>
<proteinExistence type="predicted"/>
<keyword evidence="1" id="KW-0812">Transmembrane</keyword>
<feature type="transmembrane region" description="Helical" evidence="1">
    <location>
        <begin position="163"/>
        <end position="184"/>
    </location>
</feature>
<dbReference type="PANTHER" id="PTHR35337:SF1">
    <property type="entry name" value="SLR1478 PROTEIN"/>
    <property type="match status" value="1"/>
</dbReference>
<reference evidence="2 4" key="2">
    <citation type="journal article" date="2017" name="BMC Genomics">
        <title>Genomic analysis of methanogenic archaea reveals a shift towards energy conservation.</title>
        <authorList>
            <person name="Gilmore S.P."/>
            <person name="Henske J.K."/>
            <person name="Sexton J.A."/>
            <person name="Solomon K.V."/>
            <person name="Seppala S."/>
            <person name="Yoo J.I."/>
            <person name="Huyett L.M."/>
            <person name="Pressman A."/>
            <person name="Cogan J.Z."/>
            <person name="Kivenson V."/>
            <person name="Peng X."/>
            <person name="Tan Y."/>
            <person name="Valentine D.L."/>
            <person name="O'Malley M.A."/>
        </authorList>
    </citation>
    <scope>NUCLEOTIDE SEQUENCE [LARGE SCALE GENOMIC DNA]</scope>
    <source>
        <strain evidence="2 4">1R-7</strain>
    </source>
</reference>
<sequence>MRNEDNHSEVVHLSEAACNLKKRAEIRDSYHEGIRANSSVNFYFLVAVVSLLIYIVLVMSSGLKFTDIMVVQLPLVVIFSLFLTFMTQNSHSIAGYVTCFVFAVLFYLVDQSLSLAVAVVILTMLIIYYTNKIYHNPSDYRLGFPKIGGFRLKSMFKNSFVHLKYHICLSVILLVAGILIAYFYPSLFQSILQGTMQNLQQGASSITTEGLFVNNSSVALMMMLASLLLSIPTVYLLIFNGIIIGFVGVQVPLSTFLVYTIPHGIFELTAIVIAGAVAFRLTQAFLEIANGIINSKVKFSEAVHVGADMIMDCIIPLIIVIVFLVIAAFIEANLTVPIGQVLLGL</sequence>
<feature type="transmembrane region" description="Helical" evidence="1">
    <location>
        <begin position="309"/>
        <end position="330"/>
    </location>
</feature>
<comment type="caution">
    <text evidence="2">The sequence shown here is derived from an EMBL/GenBank/DDBJ whole genome shotgun (WGS) entry which is preliminary data.</text>
</comment>
<evidence type="ECO:0000313" key="4">
    <source>
        <dbReference type="Proteomes" id="UP000217528"/>
    </source>
</evidence>
<dbReference type="AlphaFoldDB" id="A0A2A2HFM6"/>
<feature type="transmembrane region" description="Helical" evidence="1">
    <location>
        <begin position="93"/>
        <end position="109"/>
    </location>
</feature>
<gene>
    <name evidence="2" type="ORF">ASJ82_05190</name>
    <name evidence="3" type="ORF">MSCUN_04890</name>
</gene>
<accession>A0A2A2HFM6</accession>
<feature type="transmembrane region" description="Helical" evidence="1">
    <location>
        <begin position="42"/>
        <end position="62"/>
    </location>
</feature>
<feature type="transmembrane region" description="Helical" evidence="1">
    <location>
        <begin position="68"/>
        <end position="86"/>
    </location>
</feature>
<feature type="transmembrane region" description="Helical" evidence="1">
    <location>
        <begin position="115"/>
        <end position="131"/>
    </location>
</feature>
<protein>
    <recommendedName>
        <fullName evidence="6">Stage II sporulation protein M</fullName>
    </recommendedName>
</protein>
<dbReference type="Proteomes" id="UP000246004">
    <property type="component" value="Unassembled WGS sequence"/>
</dbReference>
<organism evidence="2 4">
    <name type="scientific">Methanosphaera cuniculi</name>
    <dbReference type="NCBI Taxonomy" id="1077256"/>
    <lineage>
        <taxon>Archaea</taxon>
        <taxon>Methanobacteriati</taxon>
        <taxon>Methanobacteriota</taxon>
        <taxon>Methanomada group</taxon>
        <taxon>Methanobacteria</taxon>
        <taxon>Methanobacteriales</taxon>
        <taxon>Methanobacteriaceae</taxon>
        <taxon>Methanosphaera</taxon>
    </lineage>
</organism>
<keyword evidence="1" id="KW-0472">Membrane</keyword>
<dbReference type="EMBL" id="LWMS01000010">
    <property type="protein sequence ID" value="PWL08775.1"/>
    <property type="molecule type" value="Genomic_DNA"/>
</dbReference>
<reference evidence="3 5" key="1">
    <citation type="submission" date="2016-04" db="EMBL/GenBank/DDBJ databases">
        <title>Genome sequence of Methanosphaera cuniculi DSM 4103.</title>
        <authorList>
            <person name="Poehlein A."/>
            <person name="Seedorf H."/>
            <person name="Daniel R."/>
        </authorList>
    </citation>
    <scope>NUCLEOTIDE SEQUENCE [LARGE SCALE GENOMIC DNA]</scope>
    <source>
        <strain evidence="3 5">DSM 4103</strain>
    </source>
</reference>
<name>A0A2A2HFM6_9EURY</name>
<evidence type="ECO:0000256" key="1">
    <source>
        <dbReference type="SAM" id="Phobius"/>
    </source>
</evidence>
<dbReference type="InterPro" id="IPR002798">
    <property type="entry name" value="SpoIIM-like"/>
</dbReference>
<keyword evidence="4" id="KW-1185">Reference proteome</keyword>
<dbReference type="EMBL" id="LMVN01000003">
    <property type="protein sequence ID" value="PAV08043.1"/>
    <property type="molecule type" value="Genomic_DNA"/>
</dbReference>
<feature type="transmembrane region" description="Helical" evidence="1">
    <location>
        <begin position="218"/>
        <end position="238"/>
    </location>
</feature>